<dbReference type="PANTHER" id="PTHR24338:SF0">
    <property type="entry name" value="MUSCLE SEGMENTATION HOMEOBOX"/>
    <property type="match status" value="1"/>
</dbReference>
<dbReference type="PROSITE" id="PS50071">
    <property type="entry name" value="HOMEOBOX_2"/>
    <property type="match status" value="1"/>
</dbReference>
<organism evidence="11 13">
    <name type="scientific">Ooceraea biroi</name>
    <name type="common">Clonal raider ant</name>
    <name type="synonym">Cerapachys biroi</name>
    <dbReference type="NCBI Taxonomy" id="2015173"/>
    <lineage>
        <taxon>Eukaryota</taxon>
        <taxon>Metazoa</taxon>
        <taxon>Ecdysozoa</taxon>
        <taxon>Arthropoda</taxon>
        <taxon>Hexapoda</taxon>
        <taxon>Insecta</taxon>
        <taxon>Pterygota</taxon>
        <taxon>Neoptera</taxon>
        <taxon>Endopterygota</taxon>
        <taxon>Hymenoptera</taxon>
        <taxon>Apocrita</taxon>
        <taxon>Aculeata</taxon>
        <taxon>Formicoidea</taxon>
        <taxon>Formicidae</taxon>
        <taxon>Dorylinae</taxon>
        <taxon>Ooceraea</taxon>
    </lineage>
</organism>
<feature type="compositionally biased region" description="Low complexity" evidence="9">
    <location>
        <begin position="63"/>
        <end position="75"/>
    </location>
</feature>
<evidence type="ECO:0000313" key="12">
    <source>
        <dbReference type="EMBL" id="RLU25243.1"/>
    </source>
</evidence>
<dbReference type="GO" id="GO:0005634">
    <property type="term" value="C:nucleus"/>
    <property type="evidence" value="ECO:0007669"/>
    <property type="project" value="UniProtKB-SubCell"/>
</dbReference>
<evidence type="ECO:0000313" key="11">
    <source>
        <dbReference type="EMBL" id="EZA57787.1"/>
    </source>
</evidence>
<feature type="domain" description="Homeobox" evidence="10">
    <location>
        <begin position="301"/>
        <end position="361"/>
    </location>
</feature>
<evidence type="ECO:0000256" key="1">
    <source>
        <dbReference type="ARBA" id="ARBA00004123"/>
    </source>
</evidence>
<dbReference type="EMBL" id="QOIP01000003">
    <property type="protein sequence ID" value="RLU25243.1"/>
    <property type="molecule type" value="Genomic_DNA"/>
</dbReference>
<reference evidence="12" key="3">
    <citation type="submission" date="2018-07" db="EMBL/GenBank/DDBJ databases">
        <authorList>
            <person name="Mckenzie S.K."/>
            <person name="Kronauer D.J.C."/>
        </authorList>
    </citation>
    <scope>NUCLEOTIDE SEQUENCE</scope>
    <source>
        <strain evidence="12">Clonal line C1</strain>
    </source>
</reference>
<feature type="compositionally biased region" description="Low complexity" evidence="9">
    <location>
        <begin position="1"/>
        <end position="18"/>
    </location>
</feature>
<keyword evidence="5 7" id="KW-0539">Nucleus</keyword>
<dbReference type="InterPro" id="IPR009057">
    <property type="entry name" value="Homeodomain-like_sf"/>
</dbReference>
<accession>A0A026WNZ9</accession>
<dbReference type="OrthoDB" id="6159439at2759"/>
<evidence type="ECO:0000256" key="8">
    <source>
        <dbReference type="RuleBase" id="RU000682"/>
    </source>
</evidence>
<comment type="subcellular location">
    <subcellularLocation>
        <location evidence="1 7 8">Nucleus</location>
    </subcellularLocation>
</comment>
<evidence type="ECO:0000256" key="6">
    <source>
        <dbReference type="ARBA" id="ARBA00038425"/>
    </source>
</evidence>
<dbReference type="GO" id="GO:0000977">
    <property type="term" value="F:RNA polymerase II transcription regulatory region sequence-specific DNA binding"/>
    <property type="evidence" value="ECO:0007669"/>
    <property type="project" value="TreeGrafter"/>
</dbReference>
<name>A0A026WNZ9_OOCBI</name>
<dbReference type="InterPro" id="IPR050674">
    <property type="entry name" value="Msh_Homeobox_Regulators"/>
</dbReference>
<dbReference type="InterPro" id="IPR001356">
    <property type="entry name" value="HD"/>
</dbReference>
<evidence type="ECO:0000256" key="2">
    <source>
        <dbReference type="ARBA" id="ARBA00022473"/>
    </source>
</evidence>
<dbReference type="PRINTS" id="PR00024">
    <property type="entry name" value="HOMEOBOX"/>
</dbReference>
<dbReference type="Proteomes" id="UP000279307">
    <property type="component" value="Chromosome 3"/>
</dbReference>
<reference evidence="12" key="2">
    <citation type="journal article" date="2018" name="Genome Res.">
        <title>The genomic architecture and molecular evolution of ant odorant receptors.</title>
        <authorList>
            <person name="McKenzie S.K."/>
            <person name="Kronauer D.J.C."/>
        </authorList>
    </citation>
    <scope>NUCLEOTIDE SEQUENCE [LARGE SCALE GENOMIC DNA]</scope>
    <source>
        <strain evidence="12">Clonal line C1</strain>
    </source>
</reference>
<dbReference type="GO" id="GO:0000981">
    <property type="term" value="F:DNA-binding transcription factor activity, RNA polymerase II-specific"/>
    <property type="evidence" value="ECO:0007669"/>
    <property type="project" value="InterPro"/>
</dbReference>
<feature type="compositionally biased region" description="Basic and acidic residues" evidence="9">
    <location>
        <begin position="193"/>
        <end position="203"/>
    </location>
</feature>
<dbReference type="InterPro" id="IPR017970">
    <property type="entry name" value="Homeobox_CS"/>
</dbReference>
<evidence type="ECO:0000313" key="13">
    <source>
        <dbReference type="Proteomes" id="UP000053097"/>
    </source>
</evidence>
<dbReference type="PROSITE" id="PS00027">
    <property type="entry name" value="HOMEOBOX_1"/>
    <property type="match status" value="1"/>
</dbReference>
<evidence type="ECO:0000256" key="5">
    <source>
        <dbReference type="ARBA" id="ARBA00023242"/>
    </source>
</evidence>
<feature type="region of interest" description="Disordered" evidence="9">
    <location>
        <begin position="99"/>
        <end position="129"/>
    </location>
</feature>
<dbReference type="AlphaFoldDB" id="A0A026WNZ9"/>
<dbReference type="Proteomes" id="UP000053097">
    <property type="component" value="Unassembled WGS sequence"/>
</dbReference>
<keyword evidence="4 7" id="KW-0371">Homeobox</keyword>
<evidence type="ECO:0000256" key="3">
    <source>
        <dbReference type="ARBA" id="ARBA00023125"/>
    </source>
</evidence>
<feature type="region of interest" description="Disordered" evidence="9">
    <location>
        <begin position="1"/>
        <end position="75"/>
    </location>
</feature>
<evidence type="ECO:0000259" key="10">
    <source>
        <dbReference type="PROSITE" id="PS50071"/>
    </source>
</evidence>
<keyword evidence="3 7" id="KW-0238">DNA-binding</keyword>
<evidence type="ECO:0000256" key="9">
    <source>
        <dbReference type="SAM" id="MobiDB-lite"/>
    </source>
</evidence>
<gene>
    <name evidence="12" type="ORF">DMN91_003336</name>
    <name evidence="11" type="ORF">X777_00889</name>
</gene>
<dbReference type="EMBL" id="KK107139">
    <property type="protein sequence ID" value="EZA57787.1"/>
    <property type="molecule type" value="Genomic_DNA"/>
</dbReference>
<proteinExistence type="inferred from homology"/>
<dbReference type="PANTHER" id="PTHR24338">
    <property type="entry name" value="HOMEOBOX PROTEIN MSX"/>
    <property type="match status" value="1"/>
</dbReference>
<reference evidence="11 13" key="1">
    <citation type="journal article" date="2014" name="Curr. Biol.">
        <title>The genome of the clonal raider ant Cerapachys biroi.</title>
        <authorList>
            <person name="Oxley P.R."/>
            <person name="Ji L."/>
            <person name="Fetter-Pruneda I."/>
            <person name="McKenzie S.K."/>
            <person name="Li C."/>
            <person name="Hu H."/>
            <person name="Zhang G."/>
            <person name="Kronauer D.J."/>
        </authorList>
    </citation>
    <scope>NUCLEOTIDE SEQUENCE [LARGE SCALE GENOMIC DNA]</scope>
</reference>
<evidence type="ECO:0000256" key="7">
    <source>
        <dbReference type="PROSITE-ProRule" id="PRU00108"/>
    </source>
</evidence>
<dbReference type="SMART" id="SM00389">
    <property type="entry name" value="HOX"/>
    <property type="match status" value="1"/>
</dbReference>
<keyword evidence="13" id="KW-1185">Reference proteome</keyword>
<feature type="DNA-binding region" description="Homeobox" evidence="7">
    <location>
        <begin position="303"/>
        <end position="362"/>
    </location>
</feature>
<dbReference type="CDD" id="cd00086">
    <property type="entry name" value="homeodomain"/>
    <property type="match status" value="1"/>
</dbReference>
<dbReference type="Gene3D" id="1.10.10.60">
    <property type="entry name" value="Homeodomain-like"/>
    <property type="match status" value="1"/>
</dbReference>
<dbReference type="GO" id="GO:0048598">
    <property type="term" value="P:embryonic morphogenesis"/>
    <property type="evidence" value="ECO:0007669"/>
    <property type="project" value="TreeGrafter"/>
</dbReference>
<dbReference type="OMA" id="HHAPLNE"/>
<sequence length="418" mass="45831">MTVISMTSPMTPASTSPDSPDEAQAPQATSKPTHRLSFSVAALLADTRKTSESTARQDALLTSPRSSPVSYSPVRQEPRIVVNPALAKQPCDFKAARYASPSPNPNQEVRLTRCASPHDTSDSRTPPRYPEMIDFACSIESPNKRSTSGSIDYRIHPSTDIRTTPEPVVGCSSSPKIIGSHQDVGSQSPRSSSHGEVRSRCSETDEVEDDDEDRLVDVEDLHQHHASSPTPVRPTPAYLGGFSTLGGIPGIPPSLHPAVWGGGHQNVATAAAFFPSHFSHHAPLNENGEPAKLKCNLRKHKPNRKPRTPFTTQQLLALEKKFRERQYLSVAERAEFSSSLHLTETQVKIWFQNRRAKAKRLQEAELEKLRMSAVRQHHTALYGSHPGILTTAALYPVGMLSHPGLVAHHAITQHPSRE</sequence>
<dbReference type="SUPFAM" id="SSF46689">
    <property type="entry name" value="Homeodomain-like"/>
    <property type="match status" value="1"/>
</dbReference>
<feature type="compositionally biased region" description="Polar residues" evidence="9">
    <location>
        <begin position="183"/>
        <end position="192"/>
    </location>
</feature>
<keyword evidence="2" id="KW-0217">Developmental protein</keyword>
<feature type="region of interest" description="Disordered" evidence="9">
    <location>
        <begin position="146"/>
        <end position="212"/>
    </location>
</feature>
<protein>
    <submittedName>
        <fullName evidence="11">Muscle segmentation homeobox</fullName>
    </submittedName>
</protein>
<evidence type="ECO:0000256" key="4">
    <source>
        <dbReference type="ARBA" id="ARBA00023155"/>
    </source>
</evidence>
<comment type="similarity">
    <text evidence="6">Belongs to the Msh homeobox family.</text>
</comment>
<dbReference type="Pfam" id="PF00046">
    <property type="entry name" value="Homeodomain"/>
    <property type="match status" value="1"/>
</dbReference>
<dbReference type="InterPro" id="IPR020479">
    <property type="entry name" value="HD_metazoa"/>
</dbReference>